<name>A0A1F7WUH2_9BACT</name>
<evidence type="ECO:0000256" key="4">
    <source>
        <dbReference type="ARBA" id="ARBA00022679"/>
    </source>
</evidence>
<dbReference type="GO" id="GO:0000160">
    <property type="term" value="P:phosphorelay signal transduction system"/>
    <property type="evidence" value="ECO:0007669"/>
    <property type="project" value="InterPro"/>
</dbReference>
<dbReference type="PANTHER" id="PTHR41523:SF8">
    <property type="entry name" value="ETHYLENE RESPONSE SENSOR PROTEIN"/>
    <property type="match status" value="1"/>
</dbReference>
<evidence type="ECO:0000259" key="9">
    <source>
        <dbReference type="PROSITE" id="PS50110"/>
    </source>
</evidence>
<evidence type="ECO:0000256" key="2">
    <source>
        <dbReference type="ARBA" id="ARBA00012438"/>
    </source>
</evidence>
<dbReference type="InterPro" id="IPR011495">
    <property type="entry name" value="Sig_transdc_His_kin_sub2_dim/P"/>
</dbReference>
<dbReference type="SUPFAM" id="SSF52172">
    <property type="entry name" value="CheY-like"/>
    <property type="match status" value="1"/>
</dbReference>
<evidence type="ECO:0000256" key="6">
    <source>
        <dbReference type="ARBA" id="ARBA00022777"/>
    </source>
</evidence>
<dbReference type="SMART" id="SM00091">
    <property type="entry name" value="PAS"/>
    <property type="match status" value="1"/>
</dbReference>
<evidence type="ECO:0000313" key="12">
    <source>
        <dbReference type="Proteomes" id="UP000178735"/>
    </source>
</evidence>
<dbReference type="Pfam" id="PF13188">
    <property type="entry name" value="PAS_8"/>
    <property type="match status" value="1"/>
</dbReference>
<evidence type="ECO:0000313" key="11">
    <source>
        <dbReference type="EMBL" id="OGM05828.1"/>
    </source>
</evidence>
<dbReference type="SUPFAM" id="SSF55785">
    <property type="entry name" value="PYP-like sensor domain (PAS domain)"/>
    <property type="match status" value="1"/>
</dbReference>
<evidence type="ECO:0000256" key="1">
    <source>
        <dbReference type="ARBA" id="ARBA00000085"/>
    </source>
</evidence>
<dbReference type="Gene3D" id="3.40.50.2300">
    <property type="match status" value="1"/>
</dbReference>
<keyword evidence="3 8" id="KW-0597">Phosphoprotein</keyword>
<dbReference type="InterPro" id="IPR036890">
    <property type="entry name" value="HATPase_C_sf"/>
</dbReference>
<dbReference type="Gene3D" id="3.30.565.10">
    <property type="entry name" value="Histidine kinase-like ATPase, C-terminal domain"/>
    <property type="match status" value="1"/>
</dbReference>
<dbReference type="SMART" id="SM00387">
    <property type="entry name" value="HATPase_c"/>
    <property type="match status" value="1"/>
</dbReference>
<keyword evidence="6" id="KW-0418">Kinase</keyword>
<feature type="modified residue" description="4-aspartylphosphate" evidence="8">
    <location>
        <position position="55"/>
    </location>
</feature>
<dbReference type="EMBL" id="MGFH01000095">
    <property type="protein sequence ID" value="OGM05828.1"/>
    <property type="molecule type" value="Genomic_DNA"/>
</dbReference>
<gene>
    <name evidence="11" type="ORF">A2008_02435</name>
</gene>
<dbReference type="Pfam" id="PF02518">
    <property type="entry name" value="HATPase_c"/>
    <property type="match status" value="1"/>
</dbReference>
<feature type="domain" description="PAS" evidence="10">
    <location>
        <begin position="166"/>
        <end position="208"/>
    </location>
</feature>
<proteinExistence type="predicted"/>
<keyword evidence="7" id="KW-0067">ATP-binding</keyword>
<sequence length="504" mass="57207">MSERKGILIVDDTLAALKLLTDTLTNEGYIVRPASNGERALSSVQAEQPELIILDVRMPGLDGFEVCRRLKEQSCSRDIPILFLSAATDLEERVKGFALGAVDFITKPFQIEEMLARVRTHLQLSRLQNKLEVMVEQRTAELNVSNERLLNELDERKAAELSLKESEKRFRQMIDLSPYSMALSDIDENIEYLNGKFVETFGYTLSDIPTVKKWWILAYPDEKYRETLIEIWKERIDRAFKCKGEIEPVLANVTCKDGVTKTIEISAVVFGDKSLVAFHDVTERKLNEERLKTSLQEKETLLRELYHRTKNNMQVICSLLSLKSLGANDEKLKVEFREMESRIHSMALVHQKLYSSKNLSNINLKEYINDLSDILVKSYKTSSDRVSLVSDIDDINIFIDIAIPLGLIINELISNSLKHAFPDGRTGQITISGKKIEGEIIQLRISDNGIGIMAGFDLKKNGQFGMQTVFALAEYQLHAQISFETSNGLTVTMKFSNAINGERL</sequence>
<keyword evidence="4" id="KW-0808">Transferase</keyword>
<dbReference type="Gene3D" id="3.30.450.20">
    <property type="entry name" value="PAS domain"/>
    <property type="match status" value="1"/>
</dbReference>
<dbReference type="CDD" id="cd00130">
    <property type="entry name" value="PAS"/>
    <property type="match status" value="1"/>
</dbReference>
<dbReference type="PROSITE" id="PS50112">
    <property type="entry name" value="PAS"/>
    <property type="match status" value="1"/>
</dbReference>
<dbReference type="GO" id="GO:0005524">
    <property type="term" value="F:ATP binding"/>
    <property type="evidence" value="ECO:0007669"/>
    <property type="project" value="UniProtKB-KW"/>
</dbReference>
<feature type="domain" description="Response regulatory" evidence="9">
    <location>
        <begin position="6"/>
        <end position="122"/>
    </location>
</feature>
<comment type="caution">
    <text evidence="11">The sequence shown here is derived from an EMBL/GenBank/DDBJ whole genome shotgun (WGS) entry which is preliminary data.</text>
</comment>
<dbReference type="SUPFAM" id="SSF55874">
    <property type="entry name" value="ATPase domain of HSP90 chaperone/DNA topoisomerase II/histidine kinase"/>
    <property type="match status" value="1"/>
</dbReference>
<evidence type="ECO:0000256" key="8">
    <source>
        <dbReference type="PROSITE-ProRule" id="PRU00169"/>
    </source>
</evidence>
<dbReference type="InterPro" id="IPR011006">
    <property type="entry name" value="CheY-like_superfamily"/>
</dbReference>
<dbReference type="SMART" id="SM00448">
    <property type="entry name" value="REC"/>
    <property type="match status" value="1"/>
</dbReference>
<dbReference type="Pfam" id="PF07568">
    <property type="entry name" value="HisKA_2"/>
    <property type="match status" value="1"/>
</dbReference>
<dbReference type="STRING" id="1817813.A2008_02435"/>
<evidence type="ECO:0000259" key="10">
    <source>
        <dbReference type="PROSITE" id="PS50112"/>
    </source>
</evidence>
<evidence type="ECO:0000256" key="3">
    <source>
        <dbReference type="ARBA" id="ARBA00022553"/>
    </source>
</evidence>
<evidence type="ECO:0000256" key="7">
    <source>
        <dbReference type="ARBA" id="ARBA00022840"/>
    </source>
</evidence>
<dbReference type="InterPro" id="IPR003594">
    <property type="entry name" value="HATPase_dom"/>
</dbReference>
<dbReference type="EC" id="2.7.13.3" evidence="2"/>
<dbReference type="AlphaFoldDB" id="A0A1F7WUH2"/>
<accession>A0A1F7WUH2</accession>
<dbReference type="CDD" id="cd19920">
    <property type="entry name" value="REC_PA4781-like"/>
    <property type="match status" value="1"/>
</dbReference>
<dbReference type="InterPro" id="IPR001789">
    <property type="entry name" value="Sig_transdc_resp-reg_receiver"/>
</dbReference>
<reference evidence="11 12" key="1">
    <citation type="journal article" date="2016" name="Nat. Commun.">
        <title>Thousands of microbial genomes shed light on interconnected biogeochemical processes in an aquifer system.</title>
        <authorList>
            <person name="Anantharaman K."/>
            <person name="Brown C.T."/>
            <person name="Hug L.A."/>
            <person name="Sharon I."/>
            <person name="Castelle C.J."/>
            <person name="Probst A.J."/>
            <person name="Thomas B.C."/>
            <person name="Singh A."/>
            <person name="Wilkins M.J."/>
            <person name="Karaoz U."/>
            <person name="Brodie E.L."/>
            <person name="Williams K.H."/>
            <person name="Hubbard S.S."/>
            <person name="Banfield J.F."/>
        </authorList>
    </citation>
    <scope>NUCLEOTIDE SEQUENCE [LARGE SCALE GENOMIC DNA]</scope>
</reference>
<evidence type="ECO:0000256" key="5">
    <source>
        <dbReference type="ARBA" id="ARBA00022741"/>
    </source>
</evidence>
<dbReference type="InterPro" id="IPR000014">
    <property type="entry name" value="PAS"/>
</dbReference>
<organism evidence="11 12">
    <name type="scientific">Candidatus Wallbacteria bacterium GWC2_49_35</name>
    <dbReference type="NCBI Taxonomy" id="1817813"/>
    <lineage>
        <taxon>Bacteria</taxon>
        <taxon>Candidatus Walliibacteriota</taxon>
    </lineage>
</organism>
<dbReference type="Proteomes" id="UP000178735">
    <property type="component" value="Unassembled WGS sequence"/>
</dbReference>
<dbReference type="InterPro" id="IPR035965">
    <property type="entry name" value="PAS-like_dom_sf"/>
</dbReference>
<comment type="catalytic activity">
    <reaction evidence="1">
        <text>ATP + protein L-histidine = ADP + protein N-phospho-L-histidine.</text>
        <dbReference type="EC" id="2.7.13.3"/>
    </reaction>
</comment>
<dbReference type="NCBIfam" id="TIGR00229">
    <property type="entry name" value="sensory_box"/>
    <property type="match status" value="1"/>
</dbReference>
<dbReference type="PROSITE" id="PS50110">
    <property type="entry name" value="RESPONSE_REGULATORY"/>
    <property type="match status" value="1"/>
</dbReference>
<protein>
    <recommendedName>
        <fullName evidence="2">histidine kinase</fullName>
        <ecNumber evidence="2">2.7.13.3</ecNumber>
    </recommendedName>
</protein>
<dbReference type="PANTHER" id="PTHR41523">
    <property type="entry name" value="TWO-COMPONENT SYSTEM SENSOR PROTEIN"/>
    <property type="match status" value="1"/>
</dbReference>
<dbReference type="GO" id="GO:0004673">
    <property type="term" value="F:protein histidine kinase activity"/>
    <property type="evidence" value="ECO:0007669"/>
    <property type="project" value="UniProtKB-EC"/>
</dbReference>
<dbReference type="Pfam" id="PF00072">
    <property type="entry name" value="Response_reg"/>
    <property type="match status" value="1"/>
</dbReference>
<keyword evidence="5" id="KW-0547">Nucleotide-binding</keyword>